<comment type="subcellular location">
    <subcellularLocation>
        <location evidence="1 10">Cell membrane</location>
        <topology evidence="1 10">Multi-pass membrane protein</topology>
    </subcellularLocation>
</comment>
<dbReference type="PANTHER" id="PTHR28259:SF1">
    <property type="entry name" value="FLUORIDE EXPORT PROTEIN 1-RELATED"/>
    <property type="match status" value="1"/>
</dbReference>
<evidence type="ECO:0000313" key="11">
    <source>
        <dbReference type="EMBL" id="CRK83745.1"/>
    </source>
</evidence>
<keyword evidence="2 10" id="KW-1003">Cell membrane</keyword>
<dbReference type="GO" id="GO:0140114">
    <property type="term" value="P:cellular detoxification of fluoride"/>
    <property type="evidence" value="ECO:0007669"/>
    <property type="project" value="UniProtKB-UniRule"/>
</dbReference>
<evidence type="ECO:0000256" key="8">
    <source>
        <dbReference type="ARBA" id="ARBA00035585"/>
    </source>
</evidence>
<dbReference type="NCBIfam" id="TIGR00494">
    <property type="entry name" value="crcB"/>
    <property type="match status" value="1"/>
</dbReference>
<reference evidence="12" key="1">
    <citation type="submission" date="2015-05" db="EMBL/GenBank/DDBJ databases">
        <authorList>
            <person name="Urmite Genomes"/>
        </authorList>
    </citation>
    <scope>NUCLEOTIDE SEQUENCE [LARGE SCALE GENOMIC DNA]</scope>
    <source>
        <strain evidence="12">LF1</strain>
    </source>
</reference>
<feature type="binding site" evidence="10">
    <location>
        <position position="77"/>
    </location>
    <ligand>
        <name>Na(+)</name>
        <dbReference type="ChEBI" id="CHEBI:29101"/>
        <note>structural</note>
    </ligand>
</feature>
<accession>A0A0U1P0E2</accession>
<evidence type="ECO:0000256" key="9">
    <source>
        <dbReference type="ARBA" id="ARBA00049940"/>
    </source>
</evidence>
<keyword evidence="10" id="KW-0479">Metal-binding</keyword>
<dbReference type="STRING" id="1499688.BN000_03736"/>
<dbReference type="PANTHER" id="PTHR28259">
    <property type="entry name" value="FLUORIDE EXPORT PROTEIN 1-RELATED"/>
    <property type="match status" value="1"/>
</dbReference>
<dbReference type="GO" id="GO:0046872">
    <property type="term" value="F:metal ion binding"/>
    <property type="evidence" value="ECO:0007669"/>
    <property type="project" value="UniProtKB-KW"/>
</dbReference>
<dbReference type="HAMAP" id="MF_00454">
    <property type="entry name" value="FluC"/>
    <property type="match status" value="1"/>
</dbReference>
<sequence>MLYLFIGIGGIIGSMLRYLVSIIAVQIWGKDFPLGTLLINLSGSFFLGWFTSAIVNQKKMHPYILTAISTGIVGSYTTFSTFCFETVHLFQMENYLKAFFYLLLSLFGGLFFVRLGVNVGEQQIKK</sequence>
<dbReference type="RefSeq" id="WP_090636769.1">
    <property type="nucleotide sequence ID" value="NZ_CVRB01000004.1"/>
</dbReference>
<comment type="function">
    <text evidence="9 10">Fluoride-specific ion channel. Important for reducing fluoride concentration in the cell, thus reducing its toxicity.</text>
</comment>
<proteinExistence type="inferred from homology"/>
<dbReference type="Pfam" id="PF02537">
    <property type="entry name" value="CRCB"/>
    <property type="match status" value="1"/>
</dbReference>
<protein>
    <recommendedName>
        <fullName evidence="10">Fluoride-specific ion channel FluC</fullName>
    </recommendedName>
</protein>
<comment type="catalytic activity">
    <reaction evidence="8">
        <text>fluoride(in) = fluoride(out)</text>
        <dbReference type="Rhea" id="RHEA:76159"/>
        <dbReference type="ChEBI" id="CHEBI:17051"/>
    </reaction>
    <physiologicalReaction direction="left-to-right" evidence="8">
        <dbReference type="Rhea" id="RHEA:76160"/>
    </physiologicalReaction>
</comment>
<feature type="transmembrane region" description="Helical" evidence="10">
    <location>
        <begin position="5"/>
        <end position="28"/>
    </location>
</feature>
<evidence type="ECO:0000256" key="5">
    <source>
        <dbReference type="ARBA" id="ARBA00023136"/>
    </source>
</evidence>
<dbReference type="Proteomes" id="UP000199087">
    <property type="component" value="Unassembled WGS sequence"/>
</dbReference>
<evidence type="ECO:0000256" key="1">
    <source>
        <dbReference type="ARBA" id="ARBA00004651"/>
    </source>
</evidence>
<dbReference type="AlphaFoldDB" id="A0A0U1P0E2"/>
<keyword evidence="10" id="KW-0915">Sodium</keyword>
<evidence type="ECO:0000256" key="3">
    <source>
        <dbReference type="ARBA" id="ARBA00022692"/>
    </source>
</evidence>
<evidence type="ECO:0000313" key="12">
    <source>
        <dbReference type="Proteomes" id="UP000199087"/>
    </source>
</evidence>
<feature type="transmembrane region" description="Helical" evidence="10">
    <location>
        <begin position="34"/>
        <end position="55"/>
    </location>
</feature>
<comment type="similarity">
    <text evidence="7 10">Belongs to the fluoride channel Fluc/FEX (TC 1.A.43) family.</text>
</comment>
<evidence type="ECO:0000256" key="2">
    <source>
        <dbReference type="ARBA" id="ARBA00022475"/>
    </source>
</evidence>
<feature type="transmembrane region" description="Helical" evidence="10">
    <location>
        <begin position="99"/>
        <end position="117"/>
    </location>
</feature>
<evidence type="ECO:0000256" key="10">
    <source>
        <dbReference type="HAMAP-Rule" id="MF_00454"/>
    </source>
</evidence>
<gene>
    <name evidence="10 11" type="primary">crcB</name>
    <name evidence="10" type="synonym">fluC</name>
    <name evidence="11" type="ORF">BN000_03736</name>
</gene>
<keyword evidence="4 10" id="KW-1133">Transmembrane helix</keyword>
<keyword evidence="12" id="KW-1185">Reference proteome</keyword>
<dbReference type="GO" id="GO:0062054">
    <property type="term" value="F:fluoride channel activity"/>
    <property type="evidence" value="ECO:0007669"/>
    <property type="project" value="UniProtKB-UniRule"/>
</dbReference>
<dbReference type="GO" id="GO:0005886">
    <property type="term" value="C:plasma membrane"/>
    <property type="evidence" value="ECO:0007669"/>
    <property type="project" value="UniProtKB-SubCell"/>
</dbReference>
<keyword evidence="10" id="KW-0813">Transport</keyword>
<dbReference type="OrthoDB" id="9799631at2"/>
<comment type="activity regulation">
    <text evidence="10">Na(+) is not transported, but it plays an essential structural role and its presence is essential for fluoride channel function.</text>
</comment>
<dbReference type="InterPro" id="IPR003691">
    <property type="entry name" value="FluC"/>
</dbReference>
<keyword evidence="3 10" id="KW-0812">Transmembrane</keyword>
<feature type="binding site" evidence="10">
    <location>
        <position position="74"/>
    </location>
    <ligand>
        <name>Na(+)</name>
        <dbReference type="ChEBI" id="CHEBI:29101"/>
        <note>structural</note>
    </ligand>
</feature>
<keyword evidence="10" id="KW-0406">Ion transport</keyword>
<dbReference type="EMBL" id="CVRB01000004">
    <property type="protein sequence ID" value="CRK83745.1"/>
    <property type="molecule type" value="Genomic_DNA"/>
</dbReference>
<evidence type="ECO:0000256" key="4">
    <source>
        <dbReference type="ARBA" id="ARBA00022989"/>
    </source>
</evidence>
<organism evidence="11 12">
    <name type="scientific">Neobacillus massiliamazoniensis</name>
    <dbReference type="NCBI Taxonomy" id="1499688"/>
    <lineage>
        <taxon>Bacteria</taxon>
        <taxon>Bacillati</taxon>
        <taxon>Bacillota</taxon>
        <taxon>Bacilli</taxon>
        <taxon>Bacillales</taxon>
        <taxon>Bacillaceae</taxon>
        <taxon>Neobacillus</taxon>
    </lineage>
</organism>
<evidence type="ECO:0000256" key="7">
    <source>
        <dbReference type="ARBA" id="ARBA00035120"/>
    </source>
</evidence>
<keyword evidence="6 10" id="KW-0407">Ion channel</keyword>
<feature type="transmembrane region" description="Helical" evidence="10">
    <location>
        <begin position="62"/>
        <end position="79"/>
    </location>
</feature>
<name>A0A0U1P0E2_9BACI</name>
<evidence type="ECO:0000256" key="6">
    <source>
        <dbReference type="ARBA" id="ARBA00023303"/>
    </source>
</evidence>
<keyword evidence="5 10" id="KW-0472">Membrane</keyword>